<dbReference type="AlphaFoldDB" id="A0A931IKL8"/>
<feature type="chain" id="PRO_5039192198" evidence="7">
    <location>
        <begin position="19"/>
        <end position="266"/>
    </location>
</feature>
<keyword evidence="5 6" id="KW-0472">Membrane</keyword>
<dbReference type="Pfam" id="PF00482">
    <property type="entry name" value="T2SSF"/>
    <property type="match status" value="1"/>
</dbReference>
<feature type="transmembrane region" description="Helical" evidence="6">
    <location>
        <begin position="43"/>
        <end position="76"/>
    </location>
</feature>
<evidence type="ECO:0000313" key="9">
    <source>
        <dbReference type="EMBL" id="MBH0781360.1"/>
    </source>
</evidence>
<dbReference type="GO" id="GO:0005886">
    <property type="term" value="C:plasma membrane"/>
    <property type="evidence" value="ECO:0007669"/>
    <property type="project" value="UniProtKB-SubCell"/>
</dbReference>
<dbReference type="Proteomes" id="UP000655751">
    <property type="component" value="Unassembled WGS sequence"/>
</dbReference>
<dbReference type="EMBL" id="JADMLG010000023">
    <property type="protein sequence ID" value="MBH0781360.1"/>
    <property type="molecule type" value="Genomic_DNA"/>
</dbReference>
<protein>
    <submittedName>
        <fullName evidence="9">Type II secretion system F family protein</fullName>
    </submittedName>
</protein>
<comment type="subcellular location">
    <subcellularLocation>
        <location evidence="1">Cell membrane</location>
        <topology evidence="1">Multi-pass membrane protein</topology>
    </subcellularLocation>
</comment>
<gene>
    <name evidence="9" type="ORF">IT779_34320</name>
</gene>
<keyword evidence="3 6" id="KW-0812">Transmembrane</keyword>
<evidence type="ECO:0000256" key="6">
    <source>
        <dbReference type="SAM" id="Phobius"/>
    </source>
</evidence>
<name>A0A931IKL8_9NOCA</name>
<feature type="domain" description="Type II secretion system protein GspF" evidence="8">
    <location>
        <begin position="100"/>
        <end position="219"/>
    </location>
</feature>
<reference evidence="9" key="1">
    <citation type="submission" date="2020-11" db="EMBL/GenBank/DDBJ databases">
        <title>Nocardia NEAU-351.nov., a novel actinomycete isolated from the cow dung.</title>
        <authorList>
            <person name="Zhang X."/>
        </authorList>
    </citation>
    <scope>NUCLEOTIDE SEQUENCE</scope>
    <source>
        <strain evidence="9">NEAU-351</strain>
    </source>
</reference>
<dbReference type="PANTHER" id="PTHR35007:SF4">
    <property type="entry name" value="CONSERVED TRANSMEMBRANE PROTEIN-RELATED"/>
    <property type="match status" value="1"/>
</dbReference>
<evidence type="ECO:0000259" key="8">
    <source>
        <dbReference type="Pfam" id="PF00482"/>
    </source>
</evidence>
<keyword evidence="4 6" id="KW-1133">Transmembrane helix</keyword>
<keyword evidence="2" id="KW-1003">Cell membrane</keyword>
<dbReference type="InterPro" id="IPR018076">
    <property type="entry name" value="T2SS_GspF_dom"/>
</dbReference>
<evidence type="ECO:0000313" key="10">
    <source>
        <dbReference type="Proteomes" id="UP000655751"/>
    </source>
</evidence>
<keyword evidence="7" id="KW-0732">Signal</keyword>
<evidence type="ECO:0000256" key="5">
    <source>
        <dbReference type="ARBA" id="ARBA00023136"/>
    </source>
</evidence>
<keyword evidence="10" id="KW-1185">Reference proteome</keyword>
<evidence type="ECO:0000256" key="3">
    <source>
        <dbReference type="ARBA" id="ARBA00022692"/>
    </source>
</evidence>
<proteinExistence type="predicted"/>
<evidence type="ECO:0000256" key="7">
    <source>
        <dbReference type="SAM" id="SignalP"/>
    </source>
</evidence>
<sequence>MTASVLALLCLASASVVAARPLVERRRAAVFGSRRSVPRIPRALSVPVVAVAGLVFVSAFGLGASVAAVAVAGTSAYRWRRSRRERNSAIERARLLDALEAIVGELRIGAHPSAAAHVAAAEVEGVAAQAFAVAAARSRLGGTGADGLRRPGTVLSTELDRVAEAWRLAEHHGLALAELLSAARTDLSGRIRFRARTSAAMAGARATACVLACLPLLGIGLGQLMGATPLTVLFHSAAGTILLPLGAALVCTGLLWADAITGKAVA</sequence>
<feature type="transmembrane region" description="Helical" evidence="6">
    <location>
        <begin position="199"/>
        <end position="221"/>
    </location>
</feature>
<evidence type="ECO:0000256" key="2">
    <source>
        <dbReference type="ARBA" id="ARBA00022475"/>
    </source>
</evidence>
<dbReference type="RefSeq" id="WP_196153634.1">
    <property type="nucleotide sequence ID" value="NZ_JADMLG010000023.1"/>
</dbReference>
<evidence type="ECO:0000256" key="1">
    <source>
        <dbReference type="ARBA" id="ARBA00004651"/>
    </source>
</evidence>
<feature type="transmembrane region" description="Helical" evidence="6">
    <location>
        <begin position="233"/>
        <end position="257"/>
    </location>
</feature>
<dbReference type="PANTHER" id="PTHR35007">
    <property type="entry name" value="INTEGRAL MEMBRANE PROTEIN-RELATED"/>
    <property type="match status" value="1"/>
</dbReference>
<organism evidence="9 10">
    <name type="scientific">Nocardia bovistercoris</name>
    <dbReference type="NCBI Taxonomy" id="2785916"/>
    <lineage>
        <taxon>Bacteria</taxon>
        <taxon>Bacillati</taxon>
        <taxon>Actinomycetota</taxon>
        <taxon>Actinomycetes</taxon>
        <taxon>Mycobacteriales</taxon>
        <taxon>Nocardiaceae</taxon>
        <taxon>Nocardia</taxon>
    </lineage>
</organism>
<evidence type="ECO:0000256" key="4">
    <source>
        <dbReference type="ARBA" id="ARBA00022989"/>
    </source>
</evidence>
<feature type="signal peptide" evidence="7">
    <location>
        <begin position="1"/>
        <end position="18"/>
    </location>
</feature>
<comment type="caution">
    <text evidence="9">The sequence shown here is derived from an EMBL/GenBank/DDBJ whole genome shotgun (WGS) entry which is preliminary data.</text>
</comment>
<accession>A0A931IKL8</accession>